<keyword evidence="3" id="KW-1185">Reference proteome</keyword>
<gene>
    <name evidence="2" type="ordered locus">Namu_0559</name>
</gene>
<dbReference type="InterPro" id="IPR021005">
    <property type="entry name" value="Znf_CGNR"/>
</dbReference>
<dbReference type="InterPro" id="IPR010852">
    <property type="entry name" value="ABATE"/>
</dbReference>
<dbReference type="InterPro" id="IPR023286">
    <property type="entry name" value="ABATE_dom_sf"/>
</dbReference>
<dbReference type="Proteomes" id="UP000002218">
    <property type="component" value="Chromosome"/>
</dbReference>
<dbReference type="PANTHER" id="PTHR35525:SF3">
    <property type="entry name" value="BLL6575 PROTEIN"/>
    <property type="match status" value="1"/>
</dbReference>
<reference evidence="2 3" key="2">
    <citation type="journal article" date="2010" name="Stand. Genomic Sci.">
        <title>Complete genome sequence of Nakamurella multipartita type strain (Y-104).</title>
        <authorList>
            <person name="Tice H."/>
            <person name="Mayilraj S."/>
            <person name="Sims D."/>
            <person name="Lapidus A."/>
            <person name="Nolan M."/>
            <person name="Lucas S."/>
            <person name="Glavina Del Rio T."/>
            <person name="Copeland A."/>
            <person name="Cheng J.F."/>
            <person name="Meincke L."/>
            <person name="Bruce D."/>
            <person name="Goodwin L."/>
            <person name="Pitluck S."/>
            <person name="Ivanova N."/>
            <person name="Mavromatis K."/>
            <person name="Ovchinnikova G."/>
            <person name="Pati A."/>
            <person name="Chen A."/>
            <person name="Palaniappan K."/>
            <person name="Land M."/>
            <person name="Hauser L."/>
            <person name="Chang Y.J."/>
            <person name="Jeffries C.D."/>
            <person name="Detter J.C."/>
            <person name="Brettin T."/>
            <person name="Rohde M."/>
            <person name="Goker M."/>
            <person name="Bristow J."/>
            <person name="Eisen J.A."/>
            <person name="Markowitz V."/>
            <person name="Hugenholtz P."/>
            <person name="Kyrpides N.C."/>
            <person name="Klenk H.P."/>
            <person name="Chen F."/>
        </authorList>
    </citation>
    <scope>NUCLEOTIDE SEQUENCE [LARGE SCALE GENOMIC DNA]</scope>
    <source>
        <strain evidence="3">ATCC 700099 / DSM 44233 / CIP 104796 / JCM 9543 / NBRC 105858 / Y-104</strain>
    </source>
</reference>
<dbReference type="Pfam" id="PF07336">
    <property type="entry name" value="ABATE"/>
    <property type="match status" value="1"/>
</dbReference>
<dbReference type="RefSeq" id="WP_015745892.1">
    <property type="nucleotide sequence ID" value="NC_013235.1"/>
</dbReference>
<dbReference type="InParanoid" id="C8X7A6"/>
<organism evidence="2 3">
    <name type="scientific">Nakamurella multipartita (strain ATCC 700099 / DSM 44233 / CIP 104796 / JCM 9543 / NBRC 105858 / Y-104)</name>
    <name type="common">Microsphaera multipartita</name>
    <dbReference type="NCBI Taxonomy" id="479431"/>
    <lineage>
        <taxon>Bacteria</taxon>
        <taxon>Bacillati</taxon>
        <taxon>Actinomycetota</taxon>
        <taxon>Actinomycetes</taxon>
        <taxon>Nakamurellales</taxon>
        <taxon>Nakamurellaceae</taxon>
        <taxon>Nakamurella</taxon>
    </lineage>
</organism>
<evidence type="ECO:0000259" key="1">
    <source>
        <dbReference type="Pfam" id="PF11706"/>
    </source>
</evidence>
<sequence length="197" mass="21254">MVGPGIVLTPRHGGAWRFDPGALFLEFLLTGGPGELAVFDRLHEPDDLRHWIGASRLGLAGTDVAVSPADLGPARLLRDALWRATRAASAGIAVTDGDTRAIERIAAAPPLIPLWGSRWHTPAGAPAVLSTIARDAITVLAVDGHRVRECAADDCRLVFLDTSRPGARRWCSMQRCGNRHKVRDYRSRESSPPDGDD</sequence>
<proteinExistence type="predicted"/>
<dbReference type="EMBL" id="CP001737">
    <property type="protein sequence ID" value="ACV76975.1"/>
    <property type="molecule type" value="Genomic_DNA"/>
</dbReference>
<dbReference type="OrthoDB" id="123307at2"/>
<dbReference type="SUPFAM" id="SSF160904">
    <property type="entry name" value="Jann2411-like"/>
    <property type="match status" value="1"/>
</dbReference>
<dbReference type="eggNOG" id="COG5516">
    <property type="taxonomic scope" value="Bacteria"/>
</dbReference>
<feature type="domain" description="Zinc finger CGNR" evidence="1">
    <location>
        <begin position="146"/>
        <end position="188"/>
    </location>
</feature>
<dbReference type="KEGG" id="nml:Namu_0559"/>
<dbReference type="STRING" id="479431.Namu_0559"/>
<reference evidence="3" key="1">
    <citation type="submission" date="2009-09" db="EMBL/GenBank/DDBJ databases">
        <title>The complete genome of Nakamurella multipartita DSM 44233.</title>
        <authorList>
            <consortium name="US DOE Joint Genome Institute (JGI-PGF)"/>
            <person name="Lucas S."/>
            <person name="Copeland A."/>
            <person name="Lapidus A."/>
            <person name="Glavina del Rio T."/>
            <person name="Dalin E."/>
            <person name="Tice H."/>
            <person name="Bruce D."/>
            <person name="Goodwin L."/>
            <person name="Pitluck S."/>
            <person name="Kyrpides N."/>
            <person name="Mavromatis K."/>
            <person name="Ivanova N."/>
            <person name="Ovchinnikova G."/>
            <person name="Sims D."/>
            <person name="Meincke L."/>
            <person name="Brettin T."/>
            <person name="Detter J.C."/>
            <person name="Han C."/>
            <person name="Larimer F."/>
            <person name="Land M."/>
            <person name="Hauser L."/>
            <person name="Markowitz V."/>
            <person name="Cheng J.-F."/>
            <person name="Hugenholtz P."/>
            <person name="Woyke T."/>
            <person name="Wu D."/>
            <person name="Klenk H.-P."/>
            <person name="Eisen J.A."/>
        </authorList>
    </citation>
    <scope>NUCLEOTIDE SEQUENCE [LARGE SCALE GENOMIC DNA]</scope>
    <source>
        <strain evidence="3">ATCC 700099 / DSM 44233 / CIP 104796 / JCM 9543 / NBRC 105858 / Y-104</strain>
    </source>
</reference>
<protein>
    <recommendedName>
        <fullName evidence="1">Zinc finger CGNR domain-containing protein</fullName>
    </recommendedName>
</protein>
<dbReference type="PANTHER" id="PTHR35525">
    <property type="entry name" value="BLL6575 PROTEIN"/>
    <property type="match status" value="1"/>
</dbReference>
<dbReference type="Gene3D" id="1.10.3300.10">
    <property type="entry name" value="Jann2411-like domain"/>
    <property type="match status" value="1"/>
</dbReference>
<dbReference type="HOGENOM" id="CLU_087298_3_1_11"/>
<dbReference type="Pfam" id="PF11706">
    <property type="entry name" value="zf-CGNR"/>
    <property type="match status" value="1"/>
</dbReference>
<evidence type="ECO:0000313" key="3">
    <source>
        <dbReference type="Proteomes" id="UP000002218"/>
    </source>
</evidence>
<accession>C8X7A6</accession>
<dbReference type="AlphaFoldDB" id="C8X7A6"/>
<evidence type="ECO:0000313" key="2">
    <source>
        <dbReference type="EMBL" id="ACV76975.1"/>
    </source>
</evidence>
<name>C8X7A6_NAKMY</name>